<evidence type="ECO:0000313" key="3">
    <source>
        <dbReference type="EMBL" id="MBG9386409.1"/>
    </source>
</evidence>
<dbReference type="InterPro" id="IPR005064">
    <property type="entry name" value="BUG"/>
</dbReference>
<dbReference type="InterPro" id="IPR006311">
    <property type="entry name" value="TAT_signal"/>
</dbReference>
<organism evidence="3 4">
    <name type="scientific">Caenimonas aquaedulcis</name>
    <dbReference type="NCBI Taxonomy" id="2793270"/>
    <lineage>
        <taxon>Bacteria</taxon>
        <taxon>Pseudomonadati</taxon>
        <taxon>Pseudomonadota</taxon>
        <taxon>Betaproteobacteria</taxon>
        <taxon>Burkholderiales</taxon>
        <taxon>Comamonadaceae</taxon>
        <taxon>Caenimonas</taxon>
    </lineage>
</organism>
<comment type="similarity">
    <text evidence="1">Belongs to the UPF0065 (bug) family.</text>
</comment>
<dbReference type="RefSeq" id="WP_196984399.1">
    <property type="nucleotide sequence ID" value="NZ_JADWYS010000001.1"/>
</dbReference>
<dbReference type="PIRSF" id="PIRSF017082">
    <property type="entry name" value="YflP"/>
    <property type="match status" value="1"/>
</dbReference>
<dbReference type="Gene3D" id="3.40.190.10">
    <property type="entry name" value="Periplasmic binding protein-like II"/>
    <property type="match status" value="1"/>
</dbReference>
<dbReference type="Proteomes" id="UP000651050">
    <property type="component" value="Unassembled WGS sequence"/>
</dbReference>
<evidence type="ECO:0000256" key="1">
    <source>
        <dbReference type="ARBA" id="ARBA00006987"/>
    </source>
</evidence>
<dbReference type="Gene3D" id="3.40.190.150">
    <property type="entry name" value="Bordetella uptake gene, domain 1"/>
    <property type="match status" value="1"/>
</dbReference>
<dbReference type="CDD" id="cd07012">
    <property type="entry name" value="PBP2_Bug_TTT"/>
    <property type="match status" value="1"/>
</dbReference>
<dbReference type="PROSITE" id="PS51318">
    <property type="entry name" value="TAT"/>
    <property type="match status" value="1"/>
</dbReference>
<comment type="caution">
    <text evidence="3">The sequence shown here is derived from an EMBL/GenBank/DDBJ whole genome shotgun (WGS) entry which is preliminary data.</text>
</comment>
<name>A0A931H0P2_9BURK</name>
<keyword evidence="4" id="KW-1185">Reference proteome</keyword>
<protein>
    <submittedName>
        <fullName evidence="3">Tripartite tricarboxylate transporter substrate binding protein</fullName>
    </submittedName>
</protein>
<dbReference type="EMBL" id="JADWYS010000001">
    <property type="protein sequence ID" value="MBG9386409.1"/>
    <property type="molecule type" value="Genomic_DNA"/>
</dbReference>
<feature type="signal peptide" evidence="2">
    <location>
        <begin position="1"/>
        <end position="27"/>
    </location>
</feature>
<sequence length="333" mass="35315">MNTRRRFVGSMSALAALAAGAPLRARAQAAASAQGFPNKPIKIVCPYAAGGPSDMVTRIVAQRMSTFLNVPVVVDNKAGANALIGMEYVAHQPGDGYTLVMFSQGGSVLNTAGRATMPYDLLKDFRAVGNMAILPQICAGSNNIPVKNLAEFTAYAKANPGKLSYGSSGPGGTPHLTGEWMKLISGIEMTHVPYKGTGPATIDLIAGHIHMLYTEVPVLIEHIREGKIKALAVSTKNRLALLPNVPTVAESGYPQITGSNWFGLEVPSSTPTAIVNILNDALNKTLEHPDTKAAMLAQGAEPDPGPAEKFDKFVRDELVRWQGVMKATKVQLT</sequence>
<dbReference type="SUPFAM" id="SSF53850">
    <property type="entry name" value="Periplasmic binding protein-like II"/>
    <property type="match status" value="1"/>
</dbReference>
<dbReference type="PANTHER" id="PTHR42928">
    <property type="entry name" value="TRICARBOXYLATE-BINDING PROTEIN"/>
    <property type="match status" value="1"/>
</dbReference>
<gene>
    <name evidence="3" type="ORF">I5803_00095</name>
</gene>
<feature type="chain" id="PRO_5038003231" evidence="2">
    <location>
        <begin position="28"/>
        <end position="333"/>
    </location>
</feature>
<evidence type="ECO:0000313" key="4">
    <source>
        <dbReference type="Proteomes" id="UP000651050"/>
    </source>
</evidence>
<proteinExistence type="inferred from homology"/>
<keyword evidence="2" id="KW-0732">Signal</keyword>
<reference evidence="3" key="1">
    <citation type="submission" date="2020-11" db="EMBL/GenBank/DDBJ databases">
        <title>Bacterial whole genome sequence for Caenimonas sp. DR4.4.</title>
        <authorList>
            <person name="Le V."/>
            <person name="Ko S.-R."/>
            <person name="Ahn C.-Y."/>
            <person name="Oh H.-M."/>
        </authorList>
    </citation>
    <scope>NUCLEOTIDE SEQUENCE</scope>
    <source>
        <strain evidence="3">DR4.4</strain>
    </source>
</reference>
<accession>A0A931H0P2</accession>
<dbReference type="Pfam" id="PF03401">
    <property type="entry name" value="TctC"/>
    <property type="match status" value="1"/>
</dbReference>
<dbReference type="AlphaFoldDB" id="A0A931H0P2"/>
<evidence type="ECO:0000256" key="2">
    <source>
        <dbReference type="SAM" id="SignalP"/>
    </source>
</evidence>
<dbReference type="InterPro" id="IPR042100">
    <property type="entry name" value="Bug_dom1"/>
</dbReference>
<dbReference type="PANTHER" id="PTHR42928:SF5">
    <property type="entry name" value="BLR1237 PROTEIN"/>
    <property type="match status" value="1"/>
</dbReference>